<dbReference type="AlphaFoldDB" id="A0A223D0Q3"/>
<keyword evidence="2" id="KW-0326">Glycosidase</keyword>
<feature type="transmembrane region" description="Helical" evidence="4">
    <location>
        <begin position="12"/>
        <end position="31"/>
    </location>
</feature>
<name>A0A223D0Q3_9BACL</name>
<evidence type="ECO:0000256" key="2">
    <source>
        <dbReference type="ARBA" id="ARBA00023295"/>
    </source>
</evidence>
<proteinExistence type="predicted"/>
<sequence>MKVGNRMKRRAIWGIAAVLVLFFAVLVWVFLRTEPNTETEPAPQGAVPSTPPIVEQQAPVPDTSEPAKSVLGYYTQYAAEDKNSYRSLATHSDYLDQVTMMTFHVTATGDIAGTPATEGIDLAASKRVPLYASLTNESDAGFDKKLAHTVLSNPDLRQKTVSRALDLVKQNRFGGLNLDFENMYPTDRAAYTSFVQELAEAMHNHSYRLIVSAAAKQADAPQSNWFGAFDYAALGQAADQVQLMTYDENGPWGDPGSVAGYPWVESVISYAVSVIPSHKILIGLPSYGYDWNMTAGTGKAVTWKGIPNLLAKTGAKPQWDVGKRSPYFSYTAEDGSAHIVWYEDERSITAKVQLVHGYELGGVSVWRMGLEDESFWQAVQSGLAE</sequence>
<dbReference type="PROSITE" id="PS51910">
    <property type="entry name" value="GH18_2"/>
    <property type="match status" value="1"/>
</dbReference>
<dbReference type="Proteomes" id="UP000214688">
    <property type="component" value="Chromosome"/>
</dbReference>
<dbReference type="GO" id="GO:0016798">
    <property type="term" value="F:hydrolase activity, acting on glycosyl bonds"/>
    <property type="evidence" value="ECO:0007669"/>
    <property type="project" value="UniProtKB-KW"/>
</dbReference>
<dbReference type="InterPro" id="IPR011583">
    <property type="entry name" value="Chitinase_II/V-like_cat"/>
</dbReference>
<keyword evidence="4" id="KW-0472">Membrane</keyword>
<evidence type="ECO:0000256" key="3">
    <source>
        <dbReference type="SAM" id="MobiDB-lite"/>
    </source>
</evidence>
<dbReference type="InterPro" id="IPR017853">
    <property type="entry name" value="GH"/>
</dbReference>
<evidence type="ECO:0000256" key="1">
    <source>
        <dbReference type="ARBA" id="ARBA00022801"/>
    </source>
</evidence>
<dbReference type="InterPro" id="IPR029070">
    <property type="entry name" value="Chitinase_insertion_sf"/>
</dbReference>
<dbReference type="CDD" id="cd02874">
    <property type="entry name" value="GH18_CFLE_spore_hydrolase"/>
    <property type="match status" value="1"/>
</dbReference>
<reference evidence="6 7" key="1">
    <citation type="journal article" date="2015" name="Int. J. Syst. Evol. Microbiol.">
        <title>Tumebacillus algifaecis sp. nov., isolated from decomposing algal scum.</title>
        <authorList>
            <person name="Wu Y.F."/>
            <person name="Zhang B."/>
            <person name="Xing P."/>
            <person name="Wu Q.L."/>
            <person name="Liu S.J."/>
        </authorList>
    </citation>
    <scope>NUCLEOTIDE SEQUENCE [LARGE SCALE GENOMIC DNA]</scope>
    <source>
        <strain evidence="6 7">THMBR28</strain>
    </source>
</reference>
<protein>
    <recommendedName>
        <fullName evidence="5">GH18 domain-containing protein</fullName>
    </recommendedName>
</protein>
<dbReference type="EMBL" id="CP022657">
    <property type="protein sequence ID" value="ASS75003.1"/>
    <property type="molecule type" value="Genomic_DNA"/>
</dbReference>
<keyword evidence="7" id="KW-1185">Reference proteome</keyword>
<dbReference type="GO" id="GO:0005975">
    <property type="term" value="P:carbohydrate metabolic process"/>
    <property type="evidence" value="ECO:0007669"/>
    <property type="project" value="InterPro"/>
</dbReference>
<accession>A0A223D0Q3</accession>
<dbReference type="GO" id="GO:0008061">
    <property type="term" value="F:chitin binding"/>
    <property type="evidence" value="ECO:0007669"/>
    <property type="project" value="InterPro"/>
</dbReference>
<dbReference type="PANTHER" id="PTHR46066">
    <property type="entry name" value="CHITINASE DOMAIN-CONTAINING PROTEIN 1 FAMILY MEMBER"/>
    <property type="match status" value="1"/>
</dbReference>
<organism evidence="6 7">
    <name type="scientific">Tumebacillus algifaecis</name>
    <dbReference type="NCBI Taxonomy" id="1214604"/>
    <lineage>
        <taxon>Bacteria</taxon>
        <taxon>Bacillati</taxon>
        <taxon>Bacillota</taxon>
        <taxon>Bacilli</taxon>
        <taxon>Bacillales</taxon>
        <taxon>Alicyclobacillaceae</taxon>
        <taxon>Tumebacillus</taxon>
    </lineage>
</organism>
<keyword evidence="4" id="KW-0812">Transmembrane</keyword>
<gene>
    <name evidence="6" type="ORF">CIG75_08385</name>
</gene>
<dbReference type="SUPFAM" id="SSF51445">
    <property type="entry name" value="(Trans)glycosidases"/>
    <property type="match status" value="1"/>
</dbReference>
<dbReference type="Pfam" id="PF00704">
    <property type="entry name" value="Glyco_hydro_18"/>
    <property type="match status" value="1"/>
</dbReference>
<dbReference type="Gene3D" id="3.10.50.10">
    <property type="match status" value="1"/>
</dbReference>
<dbReference type="InterPro" id="IPR001223">
    <property type="entry name" value="Glyco_hydro18_cat"/>
</dbReference>
<evidence type="ECO:0000259" key="5">
    <source>
        <dbReference type="PROSITE" id="PS51910"/>
    </source>
</evidence>
<evidence type="ECO:0000313" key="6">
    <source>
        <dbReference type="EMBL" id="ASS75003.1"/>
    </source>
</evidence>
<dbReference type="KEGG" id="tab:CIG75_08385"/>
<feature type="region of interest" description="Disordered" evidence="3">
    <location>
        <begin position="37"/>
        <end position="65"/>
    </location>
</feature>
<keyword evidence="4" id="KW-1133">Transmembrane helix</keyword>
<dbReference type="SMART" id="SM00636">
    <property type="entry name" value="Glyco_18"/>
    <property type="match status" value="1"/>
</dbReference>
<dbReference type="Gene3D" id="3.20.20.80">
    <property type="entry name" value="Glycosidases"/>
    <property type="match status" value="1"/>
</dbReference>
<evidence type="ECO:0000313" key="7">
    <source>
        <dbReference type="Proteomes" id="UP000214688"/>
    </source>
</evidence>
<dbReference type="InterPro" id="IPR041704">
    <property type="entry name" value="CFLE_GH18"/>
</dbReference>
<feature type="domain" description="GH18" evidence="5">
    <location>
        <begin position="68"/>
        <end position="385"/>
    </location>
</feature>
<dbReference type="PANTHER" id="PTHR46066:SF2">
    <property type="entry name" value="CHITINASE DOMAIN-CONTAINING PROTEIN 1"/>
    <property type="match status" value="1"/>
</dbReference>
<evidence type="ECO:0000256" key="4">
    <source>
        <dbReference type="SAM" id="Phobius"/>
    </source>
</evidence>
<keyword evidence="1" id="KW-0378">Hydrolase</keyword>